<evidence type="ECO:0000256" key="5">
    <source>
        <dbReference type="ARBA" id="ARBA00023136"/>
    </source>
</evidence>
<dbReference type="Pfam" id="PF02653">
    <property type="entry name" value="BPD_transp_2"/>
    <property type="match status" value="1"/>
</dbReference>
<feature type="transmembrane region" description="Helical" evidence="7">
    <location>
        <begin position="279"/>
        <end position="299"/>
    </location>
</feature>
<keyword evidence="5 7" id="KW-0472">Membrane</keyword>
<dbReference type="PANTHER" id="PTHR32196:SF72">
    <property type="entry name" value="RIBOSE IMPORT PERMEASE PROTEIN RBSC"/>
    <property type="match status" value="1"/>
</dbReference>
<evidence type="ECO:0000256" key="4">
    <source>
        <dbReference type="ARBA" id="ARBA00022989"/>
    </source>
</evidence>
<feature type="coiled-coil region" evidence="6">
    <location>
        <begin position="127"/>
        <end position="183"/>
    </location>
</feature>
<evidence type="ECO:0000256" key="7">
    <source>
        <dbReference type="SAM" id="Phobius"/>
    </source>
</evidence>
<reference evidence="8" key="1">
    <citation type="submission" date="2017-08" db="EMBL/GenBank/DDBJ databases">
        <authorList>
            <person name="Alvarez-Ponce D."/>
            <person name="Weitzman C.L."/>
            <person name="Tillett R.L."/>
            <person name="Sandmeier F.C."/>
            <person name="Tracy C.R."/>
        </authorList>
    </citation>
    <scope>NUCLEOTIDE SEQUENCE [LARGE SCALE GENOMIC DNA]</scope>
    <source>
        <strain evidence="8">PS6</strain>
    </source>
</reference>
<comment type="subcellular location">
    <subcellularLocation>
        <location evidence="1">Cell membrane</location>
        <topology evidence="1">Multi-pass membrane protein</topology>
    </subcellularLocation>
</comment>
<keyword evidence="3 7" id="KW-0812">Transmembrane</keyword>
<evidence type="ECO:0000256" key="2">
    <source>
        <dbReference type="ARBA" id="ARBA00022475"/>
    </source>
</evidence>
<feature type="transmembrane region" description="Helical" evidence="7">
    <location>
        <begin position="424"/>
        <end position="446"/>
    </location>
</feature>
<protein>
    <recommendedName>
        <fullName evidence="10">Ribose ABC transporter permease</fullName>
    </recommendedName>
</protein>
<dbReference type="InterPro" id="IPR001851">
    <property type="entry name" value="ABC_transp_permease"/>
</dbReference>
<evidence type="ECO:0000313" key="8">
    <source>
        <dbReference type="EMBL" id="PAF54830.1"/>
    </source>
</evidence>
<dbReference type="EMBL" id="NQMN01000002">
    <property type="protein sequence ID" value="PAF54830.1"/>
    <property type="molecule type" value="Genomic_DNA"/>
</dbReference>
<feature type="transmembrane region" description="Helical" evidence="7">
    <location>
        <begin position="311"/>
        <end position="330"/>
    </location>
</feature>
<evidence type="ECO:0000256" key="6">
    <source>
        <dbReference type="SAM" id="Coils"/>
    </source>
</evidence>
<sequence length="592" mass="66935">MYNFFMENQFIKKFENIDMDRINNLEKEFELNKSKYENLVLEEQDKVHKLAMKLNNKKENIVNKAQTKINKLNMQINKLDVAYLSQKISDEEFKKRKQEFLNKIRETRLYFKNLYISKNKLFDDQLLEFTKKQRSKVETLKKELEDHNLKKSNDLKKQIHQIKKQNENQLSKLKTGFDKLANELTVKENQINNDYQKEINYINSISKNVVSDENKKIKILELQNKKQKQIKKLNTIYNIKNEALIFKKRISNYFANLFSINNLINFDKKIKTWILNNKLIFVIIIFAIIVGAIHPLFFSSQNWLNNILNQNIAVGLLAIGMTFIILTGGIDLSVGSAIGFSAGLMLYLNQVVGINLGGSIVIGFLLAISIGLFNGFLSSYGKLRSFIVTLVGLLVFRGLLNVMLGGSPVSISNNDTISFLNTGTIGVLPSALFIFIFITIFLIFILKFTRFGRYIYATGSNKNAAKASGIKTKWIITSAFVIGGILVGLASVAYIGNVQSVEPQTGNGFELSAIAAVVLGGTSLTGGKGTITKTIIGWLLISVLNNALVFLNVDSNLQLVFRGIIILVAVLLDKNFDFKTKVKRVVMKLSRV</sequence>
<accession>A0ABX4H4L9</accession>
<keyword evidence="6" id="KW-0175">Coiled coil</keyword>
<evidence type="ECO:0000313" key="9">
    <source>
        <dbReference type="Proteomes" id="UP000217033"/>
    </source>
</evidence>
<evidence type="ECO:0000256" key="3">
    <source>
        <dbReference type="ARBA" id="ARBA00022692"/>
    </source>
</evidence>
<evidence type="ECO:0000256" key="1">
    <source>
        <dbReference type="ARBA" id="ARBA00004651"/>
    </source>
</evidence>
<gene>
    <name evidence="8" type="ORF">CJF60_03790</name>
</gene>
<dbReference type="CDD" id="cd06579">
    <property type="entry name" value="TM_PBP1_transp_AraH_like"/>
    <property type="match status" value="1"/>
</dbReference>
<feature type="coiled-coil region" evidence="6">
    <location>
        <begin position="22"/>
        <end position="82"/>
    </location>
</feature>
<evidence type="ECO:0008006" key="10">
    <source>
        <dbReference type="Google" id="ProtNLM"/>
    </source>
</evidence>
<feature type="transmembrane region" description="Helical" evidence="7">
    <location>
        <begin position="385"/>
        <end position="404"/>
    </location>
</feature>
<dbReference type="Proteomes" id="UP000217033">
    <property type="component" value="Unassembled WGS sequence"/>
</dbReference>
<comment type="caution">
    <text evidence="8">The sequence shown here is derived from an EMBL/GenBank/DDBJ whole genome shotgun (WGS) entry which is preliminary data.</text>
</comment>
<feature type="transmembrane region" description="Helical" evidence="7">
    <location>
        <begin position="350"/>
        <end position="373"/>
    </location>
</feature>
<name>A0ABX4H4L9_9BACT</name>
<keyword evidence="9" id="KW-1185">Reference proteome</keyword>
<dbReference type="RefSeq" id="WP_084232528.1">
    <property type="nucleotide sequence ID" value="NZ_FWXE01000008.1"/>
</dbReference>
<keyword evidence="4 7" id="KW-1133">Transmembrane helix</keyword>
<proteinExistence type="predicted"/>
<keyword evidence="2" id="KW-1003">Cell membrane</keyword>
<organism evidence="8 9">
    <name type="scientific">Mycoplasmopsis agassizii</name>
    <dbReference type="NCBI Taxonomy" id="33922"/>
    <lineage>
        <taxon>Bacteria</taxon>
        <taxon>Bacillati</taxon>
        <taxon>Mycoplasmatota</taxon>
        <taxon>Mycoplasmoidales</taxon>
        <taxon>Metamycoplasmataceae</taxon>
        <taxon>Mycoplasmopsis</taxon>
    </lineage>
</organism>
<dbReference type="PANTHER" id="PTHR32196">
    <property type="entry name" value="ABC TRANSPORTER PERMEASE PROTEIN YPHD-RELATED-RELATED"/>
    <property type="match status" value="1"/>
</dbReference>
<feature type="transmembrane region" description="Helical" evidence="7">
    <location>
        <begin position="474"/>
        <end position="496"/>
    </location>
</feature>
<feature type="transmembrane region" description="Helical" evidence="7">
    <location>
        <begin position="534"/>
        <end position="553"/>
    </location>
</feature>